<sequence length="528" mass="60499">MPLAKAIPVAIRQRMRSAFEELEKTITPQDSKDFAASTLQKVRKEALDIETRLAARQSLRNMRRLMPLFTALEHYAKSADTLCNGTPLLPWVWAPITLILRVASEYVEAFDQIIKGYTRIAESLQHIHILSEAFAGDDEFHRVLAIFYAGWKILFLTSWGRFQRRFDSIIEEMKRHETLIDQEASSRNIFEAQAMRRELRVWKEESLEKINQLDKEQSAKEFQGILSWLRVNECDQLAIFDSVSSQGNKYPGTCSWTHQNTKIRSWLQQKPDTPFLWLSGTAGSGKSVISTQLINFMRIAKKNVLSHFCTYSSAASSEYDHILKSLLEQLLRQDGDLTAHVYNEYVLKKQPATISSLENLLQDLLMSSSNDLSKTHYIWIVVDGVDELREEPPNLQARLSSLLKQIVSKTSAPGNVVCKVLLSSRPTPTLSQALRRKPTVLLTEEKKCLSMAIEDYACQRLRSIHMRFEQLGISSREIDDIGQQISRKADGMFLYARLVLDFISSNLFIRGEELRNSINQLPRELSNL</sequence>
<dbReference type="STRING" id="252740.A0A423WQE4"/>
<protein>
    <recommendedName>
        <fullName evidence="2">NACHT domain-containing protein</fullName>
    </recommendedName>
</protein>
<dbReference type="PROSITE" id="PS50837">
    <property type="entry name" value="NACHT"/>
    <property type="match status" value="1"/>
</dbReference>
<feature type="domain" description="NACHT" evidence="2">
    <location>
        <begin position="274"/>
        <end position="434"/>
    </location>
</feature>
<proteinExistence type="predicted"/>
<dbReference type="OrthoDB" id="7464126at2759"/>
<dbReference type="PANTHER" id="PTHR10039:SF14">
    <property type="entry name" value="NACHT DOMAIN-CONTAINING PROTEIN"/>
    <property type="match status" value="1"/>
</dbReference>
<dbReference type="InterPro" id="IPR007111">
    <property type="entry name" value="NACHT_NTPase"/>
</dbReference>
<dbReference type="InterPro" id="IPR027417">
    <property type="entry name" value="P-loop_NTPase"/>
</dbReference>
<dbReference type="InterPro" id="IPR056884">
    <property type="entry name" value="NPHP3-like_N"/>
</dbReference>
<dbReference type="Pfam" id="PF24883">
    <property type="entry name" value="NPHP3_N"/>
    <property type="match status" value="1"/>
</dbReference>
<evidence type="ECO:0000313" key="3">
    <source>
        <dbReference type="EMBL" id="ROW05653.1"/>
    </source>
</evidence>
<dbReference type="PANTHER" id="PTHR10039">
    <property type="entry name" value="AMELOGENIN"/>
    <property type="match status" value="1"/>
</dbReference>
<evidence type="ECO:0000259" key="2">
    <source>
        <dbReference type="PROSITE" id="PS50837"/>
    </source>
</evidence>
<evidence type="ECO:0000256" key="1">
    <source>
        <dbReference type="ARBA" id="ARBA00022737"/>
    </source>
</evidence>
<keyword evidence="1" id="KW-0677">Repeat</keyword>
<gene>
    <name evidence="3" type="ORF">VSDG_00672</name>
</gene>
<name>A0A423WQE4_CYTCH</name>
<keyword evidence="4" id="KW-1185">Reference proteome</keyword>
<dbReference type="Proteomes" id="UP000284375">
    <property type="component" value="Unassembled WGS sequence"/>
</dbReference>
<accession>A0A423WQE4</accession>
<comment type="caution">
    <text evidence="3">The sequence shown here is derived from an EMBL/GenBank/DDBJ whole genome shotgun (WGS) entry which is preliminary data.</text>
</comment>
<dbReference type="SUPFAM" id="SSF52540">
    <property type="entry name" value="P-loop containing nucleoside triphosphate hydrolases"/>
    <property type="match status" value="1"/>
</dbReference>
<dbReference type="Gene3D" id="3.40.50.300">
    <property type="entry name" value="P-loop containing nucleotide triphosphate hydrolases"/>
    <property type="match status" value="1"/>
</dbReference>
<organism evidence="3 4">
    <name type="scientific">Cytospora chrysosperma</name>
    <name type="common">Cytospora canker fungus</name>
    <name type="synonym">Sphaeria chrysosperma</name>
    <dbReference type="NCBI Taxonomy" id="252740"/>
    <lineage>
        <taxon>Eukaryota</taxon>
        <taxon>Fungi</taxon>
        <taxon>Dikarya</taxon>
        <taxon>Ascomycota</taxon>
        <taxon>Pezizomycotina</taxon>
        <taxon>Sordariomycetes</taxon>
        <taxon>Sordariomycetidae</taxon>
        <taxon>Diaporthales</taxon>
        <taxon>Cytosporaceae</taxon>
        <taxon>Cytospora</taxon>
    </lineage>
</organism>
<dbReference type="EMBL" id="LJZO01000001">
    <property type="protein sequence ID" value="ROW05653.1"/>
    <property type="molecule type" value="Genomic_DNA"/>
</dbReference>
<evidence type="ECO:0000313" key="4">
    <source>
        <dbReference type="Proteomes" id="UP000284375"/>
    </source>
</evidence>
<dbReference type="AlphaFoldDB" id="A0A423WQE4"/>
<reference evidence="3 4" key="1">
    <citation type="submission" date="2015-09" db="EMBL/GenBank/DDBJ databases">
        <title>Host preference determinants of Valsa canker pathogens revealed by comparative genomics.</title>
        <authorList>
            <person name="Yin Z."/>
            <person name="Huang L."/>
        </authorList>
    </citation>
    <scope>NUCLEOTIDE SEQUENCE [LARGE SCALE GENOMIC DNA]</scope>
    <source>
        <strain evidence="3 4">YSFL</strain>
    </source>
</reference>